<evidence type="ECO:0000313" key="9">
    <source>
        <dbReference type="EMBL" id="WPD18763.1"/>
    </source>
</evidence>
<dbReference type="Proteomes" id="UP001304683">
    <property type="component" value="Chromosome"/>
</dbReference>
<dbReference type="Gene3D" id="1.20.1250.20">
    <property type="entry name" value="MFS general substrate transporter like domains"/>
    <property type="match status" value="1"/>
</dbReference>
<dbReference type="InterPro" id="IPR036259">
    <property type="entry name" value="MFS_trans_sf"/>
</dbReference>
<feature type="transmembrane region" description="Helical" evidence="7">
    <location>
        <begin position="266"/>
        <end position="283"/>
    </location>
</feature>
<proteinExistence type="predicted"/>
<feature type="transmembrane region" description="Helical" evidence="7">
    <location>
        <begin position="62"/>
        <end position="80"/>
    </location>
</feature>
<evidence type="ECO:0000313" key="10">
    <source>
        <dbReference type="Proteomes" id="UP001304683"/>
    </source>
</evidence>
<feature type="domain" description="Major facilitator superfamily (MFS) profile" evidence="8">
    <location>
        <begin position="25"/>
        <end position="405"/>
    </location>
</feature>
<feature type="transmembrane region" description="Helical" evidence="7">
    <location>
        <begin position="155"/>
        <end position="176"/>
    </location>
</feature>
<dbReference type="InterPro" id="IPR020846">
    <property type="entry name" value="MFS_dom"/>
</dbReference>
<name>A0ABZ0QMQ0_9FIRM</name>
<evidence type="ECO:0000256" key="6">
    <source>
        <dbReference type="SAM" id="MobiDB-lite"/>
    </source>
</evidence>
<feature type="transmembrane region" description="Helical" evidence="7">
    <location>
        <begin position="231"/>
        <end position="254"/>
    </location>
</feature>
<evidence type="ECO:0000256" key="7">
    <source>
        <dbReference type="SAM" id="Phobius"/>
    </source>
</evidence>
<keyword evidence="2" id="KW-0813">Transport</keyword>
<keyword evidence="3 7" id="KW-0812">Transmembrane</keyword>
<protein>
    <submittedName>
        <fullName evidence="9">MFS transporter</fullName>
    </submittedName>
</protein>
<feature type="compositionally biased region" description="Low complexity" evidence="6">
    <location>
        <begin position="482"/>
        <end position="496"/>
    </location>
</feature>
<feature type="region of interest" description="Disordered" evidence="6">
    <location>
        <begin position="407"/>
        <end position="496"/>
    </location>
</feature>
<dbReference type="EMBL" id="CP132508">
    <property type="protein sequence ID" value="WPD18763.1"/>
    <property type="molecule type" value="Genomic_DNA"/>
</dbReference>
<comment type="subcellular location">
    <subcellularLocation>
        <location evidence="1">Cell membrane</location>
        <topology evidence="1">Multi-pass membrane protein</topology>
    </subcellularLocation>
</comment>
<dbReference type="InterPro" id="IPR011701">
    <property type="entry name" value="MFS"/>
</dbReference>
<feature type="transmembrane region" description="Helical" evidence="7">
    <location>
        <begin position="182"/>
        <end position="203"/>
    </location>
</feature>
<dbReference type="PROSITE" id="PS50850">
    <property type="entry name" value="MFS"/>
    <property type="match status" value="1"/>
</dbReference>
<organism evidence="9 10">
    <name type="scientific">Thermaerobacter composti</name>
    <dbReference type="NCBI Taxonomy" id="554949"/>
    <lineage>
        <taxon>Bacteria</taxon>
        <taxon>Bacillati</taxon>
        <taxon>Bacillota</taxon>
        <taxon>Clostridia</taxon>
        <taxon>Eubacteriales</taxon>
        <taxon>Clostridiales Family XVII. Incertae Sedis</taxon>
        <taxon>Thermaerobacter</taxon>
    </lineage>
</organism>
<keyword evidence="10" id="KW-1185">Reference proteome</keyword>
<dbReference type="PRINTS" id="PR01035">
    <property type="entry name" value="TCRTETA"/>
</dbReference>
<dbReference type="PANTHER" id="PTHR23518">
    <property type="entry name" value="C-METHYLTRANSFERASE"/>
    <property type="match status" value="1"/>
</dbReference>
<evidence type="ECO:0000256" key="3">
    <source>
        <dbReference type="ARBA" id="ARBA00022692"/>
    </source>
</evidence>
<dbReference type="InterPro" id="IPR001958">
    <property type="entry name" value="Tet-R_TetA/multi-R_MdtG-like"/>
</dbReference>
<gene>
    <name evidence="9" type="ORF">Q5761_10410</name>
</gene>
<reference evidence="9 10" key="1">
    <citation type="submission" date="2023-08" db="EMBL/GenBank/DDBJ databases">
        <title>Genome sequence of Thermaerobacter compostii strain Ins1, a spore-forming filamentous bacterium isolated from a deep geothermal reservoir.</title>
        <authorList>
            <person name="Bregnard D."/>
            <person name="Gonzalez D."/>
            <person name="Junier P."/>
        </authorList>
    </citation>
    <scope>NUCLEOTIDE SEQUENCE [LARGE SCALE GENOMIC DNA]</scope>
    <source>
        <strain evidence="9 10">Ins1</strain>
    </source>
</reference>
<dbReference type="Pfam" id="PF07690">
    <property type="entry name" value="MFS_1"/>
    <property type="match status" value="1"/>
</dbReference>
<evidence type="ECO:0000259" key="8">
    <source>
        <dbReference type="PROSITE" id="PS50850"/>
    </source>
</evidence>
<dbReference type="SUPFAM" id="SSF103473">
    <property type="entry name" value="MFS general substrate transporter"/>
    <property type="match status" value="1"/>
</dbReference>
<keyword evidence="4 7" id="KW-1133">Transmembrane helix</keyword>
<keyword evidence="5 7" id="KW-0472">Membrane</keyword>
<accession>A0ABZ0QMQ0</accession>
<dbReference type="CDD" id="cd17325">
    <property type="entry name" value="MFS_MdtG_SLC18_like"/>
    <property type="match status" value="1"/>
</dbReference>
<feature type="compositionally biased region" description="Low complexity" evidence="6">
    <location>
        <begin position="451"/>
        <end position="462"/>
    </location>
</feature>
<evidence type="ECO:0000256" key="4">
    <source>
        <dbReference type="ARBA" id="ARBA00022989"/>
    </source>
</evidence>
<feature type="transmembrane region" description="Helical" evidence="7">
    <location>
        <begin position="26"/>
        <end position="50"/>
    </location>
</feature>
<feature type="transmembrane region" description="Helical" evidence="7">
    <location>
        <begin position="92"/>
        <end position="118"/>
    </location>
</feature>
<evidence type="ECO:0000256" key="2">
    <source>
        <dbReference type="ARBA" id="ARBA00022448"/>
    </source>
</evidence>
<dbReference type="RefSeq" id="WP_135224303.1">
    <property type="nucleotide sequence ID" value="NZ_CP132508.1"/>
</dbReference>
<evidence type="ECO:0000256" key="5">
    <source>
        <dbReference type="ARBA" id="ARBA00023136"/>
    </source>
</evidence>
<evidence type="ECO:0000256" key="1">
    <source>
        <dbReference type="ARBA" id="ARBA00004651"/>
    </source>
</evidence>
<sequence length="496" mass="50710">MPERSAPIVTPQEAAPAGGDLSRHGFFVLLLTMFLTVAGFGIVLPVLPYFARQMGASSVEMGLMVSLYALAQFLFAPMWGSLSDRIGRKPVLIAGMTGFGLSFTAMAFVHSVAALIAVRFLGGMLSASTFPAAQALVADLTPPERRGPALAMMGGASNLGFVLGPLLGVPIIALGYGFPGLALTGGLAILLTAVLAAFVLPAPPPRAAGGGRRPPLPQALQLAVASPEAPCYWLVLVAAVAGSSVFSMLGYYLMERMGAPESANQMAFSVMGIASAAVQFTVVGSAMGRWGETRTASAGFLAGAVAFLLLLLAGDVGQATAAVAVWGVALAMIRPPLTTLVSRRTRLGQGTALGIQASFESMGRMAGPLVAGTLFDLHPQLPYGVVEGLLLLALFAGSRALRRLEAGEAGGPGDAAAAAEERAEPAASVVTRPAAGNPVVTAERPLPSPRQPSHQRPPSRQRVAPAQAGDPSHPAREPSPPCGARAPGAPAPARDR</sequence>
<dbReference type="PANTHER" id="PTHR23518:SF2">
    <property type="entry name" value="MAJOR FACILITATOR SUPERFAMILY TRANSPORTER"/>
    <property type="match status" value="1"/>
</dbReference>